<keyword evidence="5" id="KW-0804">Transcription</keyword>
<dbReference type="AlphaFoldDB" id="A0A645JHN2"/>
<gene>
    <name evidence="7" type="primary">nusB_34</name>
    <name evidence="7" type="ORF">SDC9_210362</name>
</gene>
<keyword evidence="2" id="KW-0889">Transcription antitermination</keyword>
<evidence type="ECO:0000256" key="5">
    <source>
        <dbReference type="ARBA" id="ARBA00023163"/>
    </source>
</evidence>
<comment type="caution">
    <text evidence="7">The sequence shown here is derived from an EMBL/GenBank/DDBJ whole genome shotgun (WGS) entry which is preliminary data.</text>
</comment>
<keyword evidence="4" id="KW-0805">Transcription regulation</keyword>
<feature type="domain" description="NusB/RsmB/TIM44" evidence="6">
    <location>
        <begin position="26"/>
        <end position="118"/>
    </location>
</feature>
<evidence type="ECO:0000256" key="3">
    <source>
        <dbReference type="ARBA" id="ARBA00022884"/>
    </source>
</evidence>
<dbReference type="GO" id="GO:0006353">
    <property type="term" value="P:DNA-templated transcription termination"/>
    <property type="evidence" value="ECO:0007669"/>
    <property type="project" value="InterPro"/>
</dbReference>
<dbReference type="NCBIfam" id="TIGR01951">
    <property type="entry name" value="nusB"/>
    <property type="match status" value="1"/>
</dbReference>
<sequence>MVLFEKSFHPETELDDILEISRELNLLEVDDYASDLARKTWDKLFDIDEHIEKNSIGWRINRISKVSLAILRLAVCEMLYIPEVPVSVSINEAVELCKKYGAQEDASFVNGILGSVAKQIDASDDAQKKKE</sequence>
<evidence type="ECO:0000256" key="2">
    <source>
        <dbReference type="ARBA" id="ARBA00022814"/>
    </source>
</evidence>
<dbReference type="GO" id="GO:0031564">
    <property type="term" value="P:transcription antitermination"/>
    <property type="evidence" value="ECO:0007669"/>
    <property type="project" value="UniProtKB-KW"/>
</dbReference>
<evidence type="ECO:0000256" key="4">
    <source>
        <dbReference type="ARBA" id="ARBA00023015"/>
    </source>
</evidence>
<dbReference type="PANTHER" id="PTHR11078:SF3">
    <property type="entry name" value="ANTITERMINATION NUSB DOMAIN-CONTAINING PROTEIN"/>
    <property type="match status" value="1"/>
</dbReference>
<dbReference type="Pfam" id="PF01029">
    <property type="entry name" value="NusB"/>
    <property type="match status" value="1"/>
</dbReference>
<evidence type="ECO:0000313" key="7">
    <source>
        <dbReference type="EMBL" id="MPN62610.1"/>
    </source>
</evidence>
<dbReference type="EMBL" id="VSSQ01140852">
    <property type="protein sequence ID" value="MPN62610.1"/>
    <property type="molecule type" value="Genomic_DNA"/>
</dbReference>
<evidence type="ECO:0000259" key="6">
    <source>
        <dbReference type="Pfam" id="PF01029"/>
    </source>
</evidence>
<dbReference type="InterPro" id="IPR006027">
    <property type="entry name" value="NusB_RsmB_TIM44"/>
</dbReference>
<dbReference type="InterPro" id="IPR035926">
    <property type="entry name" value="NusB-like_sf"/>
</dbReference>
<accession>A0A645JHN2</accession>
<dbReference type="GO" id="GO:0003723">
    <property type="term" value="F:RNA binding"/>
    <property type="evidence" value="ECO:0007669"/>
    <property type="project" value="UniProtKB-KW"/>
</dbReference>
<evidence type="ECO:0000256" key="1">
    <source>
        <dbReference type="ARBA" id="ARBA00005952"/>
    </source>
</evidence>
<proteinExistence type="inferred from homology"/>
<dbReference type="SUPFAM" id="SSF48013">
    <property type="entry name" value="NusB-like"/>
    <property type="match status" value="1"/>
</dbReference>
<dbReference type="InterPro" id="IPR011605">
    <property type="entry name" value="NusB_fam"/>
</dbReference>
<dbReference type="Gene3D" id="1.10.940.10">
    <property type="entry name" value="NusB-like"/>
    <property type="match status" value="1"/>
</dbReference>
<comment type="similarity">
    <text evidence="1">Belongs to the NusB family.</text>
</comment>
<protein>
    <submittedName>
        <fullName evidence="7">Transcription antitermination protein NusB</fullName>
    </submittedName>
</protein>
<keyword evidence="3" id="KW-0694">RNA-binding</keyword>
<dbReference type="PANTHER" id="PTHR11078">
    <property type="entry name" value="N UTILIZATION SUBSTANCE PROTEIN B-RELATED"/>
    <property type="match status" value="1"/>
</dbReference>
<name>A0A645JHN2_9ZZZZ</name>
<organism evidence="7">
    <name type="scientific">bioreactor metagenome</name>
    <dbReference type="NCBI Taxonomy" id="1076179"/>
    <lineage>
        <taxon>unclassified sequences</taxon>
        <taxon>metagenomes</taxon>
        <taxon>ecological metagenomes</taxon>
    </lineage>
</organism>
<reference evidence="7" key="1">
    <citation type="submission" date="2019-08" db="EMBL/GenBank/DDBJ databases">
        <authorList>
            <person name="Kucharzyk K."/>
            <person name="Murdoch R.W."/>
            <person name="Higgins S."/>
            <person name="Loffler F."/>
        </authorList>
    </citation>
    <scope>NUCLEOTIDE SEQUENCE</scope>
</reference>
<dbReference type="GO" id="GO:0005829">
    <property type="term" value="C:cytosol"/>
    <property type="evidence" value="ECO:0007669"/>
    <property type="project" value="TreeGrafter"/>
</dbReference>